<gene>
    <name evidence="2" type="ORF">GCM10010840_13360</name>
</gene>
<feature type="compositionally biased region" description="Polar residues" evidence="1">
    <location>
        <begin position="23"/>
        <end position="38"/>
    </location>
</feature>
<reference evidence="3" key="1">
    <citation type="journal article" date="2019" name="Int. J. Syst. Evol. Microbiol.">
        <title>The Global Catalogue of Microorganisms (GCM) 10K type strain sequencing project: providing services to taxonomists for standard genome sequencing and annotation.</title>
        <authorList>
            <consortium name="The Broad Institute Genomics Platform"/>
            <consortium name="The Broad Institute Genome Sequencing Center for Infectious Disease"/>
            <person name="Wu L."/>
            <person name="Ma J."/>
        </authorList>
    </citation>
    <scope>NUCLEOTIDE SEQUENCE [LARGE SCALE GENOMIC DNA]</scope>
    <source>
        <strain evidence="3">JCM 15442</strain>
    </source>
</reference>
<evidence type="ECO:0000313" key="3">
    <source>
        <dbReference type="Proteomes" id="UP000639973"/>
    </source>
</evidence>
<keyword evidence="3" id="KW-1185">Reference proteome</keyword>
<accession>A0ABQ2G640</accession>
<evidence type="ECO:0000313" key="2">
    <source>
        <dbReference type="EMBL" id="GGL76608.1"/>
    </source>
</evidence>
<evidence type="ECO:0000256" key="1">
    <source>
        <dbReference type="SAM" id="MobiDB-lite"/>
    </source>
</evidence>
<comment type="caution">
    <text evidence="2">The sequence shown here is derived from an EMBL/GenBank/DDBJ whole genome shotgun (WGS) entry which is preliminary data.</text>
</comment>
<dbReference type="RefSeq" id="WP_229723369.1">
    <property type="nucleotide sequence ID" value="NZ_BMOL01000004.1"/>
</dbReference>
<dbReference type="Proteomes" id="UP000639973">
    <property type="component" value="Unassembled WGS sequence"/>
</dbReference>
<protein>
    <submittedName>
        <fullName evidence="2">Uncharacterized protein</fullName>
    </submittedName>
</protein>
<sequence length="299" mass="32493">MRFRPAAAPDSQEQDASAPPNPADQNPATQVSSTQPATAPTEELAELIPELTPMFPGASPFLARFLPHSPPTYAGLNESFCDLHALLKYLHEHSWYGYLYAVLGDQTAYVLLFEGRTVTAAAASATGEQALGELLNLYEQGASLSAHPLSPAYAHVLSGIGSRAWKFNLTEDFTGLHARPTGAIFYSRGEIVATLPATLPYEGAFPAPLRPQTLILPRSLAGWAHHHYNLTLRGRDGMNAITDVYQVFRSEHGAPGIAFLRALGEKLTPAEYAMRSDAALHDLEPMVHSFLKTGYIREV</sequence>
<dbReference type="EMBL" id="BMOL01000004">
    <property type="protein sequence ID" value="GGL76608.1"/>
    <property type="molecule type" value="Genomic_DNA"/>
</dbReference>
<proteinExistence type="predicted"/>
<name>A0ABQ2G640_9DEIO</name>
<feature type="region of interest" description="Disordered" evidence="1">
    <location>
        <begin position="1"/>
        <end position="40"/>
    </location>
</feature>
<organism evidence="2 3">
    <name type="scientific">Deinococcus aerolatus</name>
    <dbReference type="NCBI Taxonomy" id="522487"/>
    <lineage>
        <taxon>Bacteria</taxon>
        <taxon>Thermotogati</taxon>
        <taxon>Deinococcota</taxon>
        <taxon>Deinococci</taxon>
        <taxon>Deinococcales</taxon>
        <taxon>Deinococcaceae</taxon>
        <taxon>Deinococcus</taxon>
    </lineage>
</organism>